<dbReference type="Gene3D" id="3.90.226.10">
    <property type="entry name" value="2-enoyl-CoA Hydratase, Chain A, domain 1"/>
    <property type="match status" value="1"/>
</dbReference>
<dbReference type="SUPFAM" id="SSF52096">
    <property type="entry name" value="ClpP/crotonase"/>
    <property type="match status" value="1"/>
</dbReference>
<evidence type="ECO:0000313" key="2">
    <source>
        <dbReference type="EMBL" id="EAW32241.1"/>
    </source>
</evidence>
<organism evidence="2 3">
    <name type="scientific">marine gamma proteobacterium HTCC2143</name>
    <dbReference type="NCBI Taxonomy" id="247633"/>
    <lineage>
        <taxon>Bacteria</taxon>
        <taxon>Pseudomonadati</taxon>
        <taxon>Pseudomonadota</taxon>
        <taxon>Gammaproteobacteria</taxon>
        <taxon>Cellvibrionales</taxon>
        <taxon>Spongiibacteraceae</taxon>
        <taxon>BD1-7 clade</taxon>
    </lineage>
</organism>
<dbReference type="GO" id="GO:0006635">
    <property type="term" value="P:fatty acid beta-oxidation"/>
    <property type="evidence" value="ECO:0007669"/>
    <property type="project" value="TreeGrafter"/>
</dbReference>
<dbReference type="Proteomes" id="UP000004931">
    <property type="component" value="Unassembled WGS sequence"/>
</dbReference>
<dbReference type="GO" id="GO:0004300">
    <property type="term" value="F:enoyl-CoA hydratase activity"/>
    <property type="evidence" value="ECO:0007669"/>
    <property type="project" value="UniProtKB-EC"/>
</dbReference>
<dbReference type="InterPro" id="IPR029045">
    <property type="entry name" value="ClpP/crotonase-like_dom_sf"/>
</dbReference>
<dbReference type="EC" id="4.2.1.17" evidence="2"/>
<accession>A0Y7Y7</accession>
<dbReference type="PANTHER" id="PTHR11941:SF54">
    <property type="entry name" value="ENOYL-COA HYDRATASE, MITOCHONDRIAL"/>
    <property type="match status" value="1"/>
</dbReference>
<reference evidence="2 3" key="1">
    <citation type="journal article" date="2010" name="J. Bacteriol.">
        <title>Genome sequence of the oligotrophic marine Gammaproteobacterium HTCC2143, isolated from the Oregon Coast.</title>
        <authorList>
            <person name="Oh H.M."/>
            <person name="Kang I."/>
            <person name="Ferriera S."/>
            <person name="Giovannoni S.J."/>
            <person name="Cho J.C."/>
        </authorList>
    </citation>
    <scope>NUCLEOTIDE SEQUENCE [LARGE SCALE GENOMIC DNA]</scope>
    <source>
        <strain evidence="2 3">HTCC2143</strain>
    </source>
</reference>
<dbReference type="STRING" id="247633.GP2143_13336"/>
<sequence>MTDHVSYSQTDNIATLTMDDGKANAFGFEMISALSEALAKAQSDADIVLLKGRPGVFSAGFDLKVMNEGQQAMADMIGRGANLLMDLFLHPQPVVMACSGHSLAAGALILLTGDYRVGIDGAFKIGLNETAIGMTMPHFGIELARNRLGSEALTQAVLNAQLYDPKEAAVIGYLDQSVEHSQLDFTVQEQLKSLLSLDKRAFAASKRAIRTATAELIRSHL</sequence>
<name>A0Y7Y7_9GAMM</name>
<gene>
    <name evidence="2" type="ORF">GP2143_13336</name>
</gene>
<dbReference type="CDD" id="cd06558">
    <property type="entry name" value="crotonase-like"/>
    <property type="match status" value="1"/>
</dbReference>
<keyword evidence="2" id="KW-0456">Lyase</keyword>
<evidence type="ECO:0000256" key="1">
    <source>
        <dbReference type="ARBA" id="ARBA00005254"/>
    </source>
</evidence>
<dbReference type="OrthoDB" id="8640486at2"/>
<dbReference type="AlphaFoldDB" id="A0Y7Y7"/>
<dbReference type="EMBL" id="AAVT01000001">
    <property type="protein sequence ID" value="EAW32241.1"/>
    <property type="molecule type" value="Genomic_DNA"/>
</dbReference>
<comment type="similarity">
    <text evidence="1">Belongs to the enoyl-CoA hydratase/isomerase family.</text>
</comment>
<protein>
    <submittedName>
        <fullName evidence="2">Enoyl-CoA hydratase</fullName>
        <ecNumber evidence="2">4.2.1.17</ecNumber>
    </submittedName>
</protein>
<evidence type="ECO:0000313" key="3">
    <source>
        <dbReference type="Proteomes" id="UP000004931"/>
    </source>
</evidence>
<dbReference type="NCBIfam" id="NF004858">
    <property type="entry name" value="PRK06213.1"/>
    <property type="match status" value="1"/>
</dbReference>
<dbReference type="Pfam" id="PF00378">
    <property type="entry name" value="ECH_1"/>
    <property type="match status" value="1"/>
</dbReference>
<keyword evidence="3" id="KW-1185">Reference proteome</keyword>
<comment type="caution">
    <text evidence="2">The sequence shown here is derived from an EMBL/GenBank/DDBJ whole genome shotgun (WGS) entry which is preliminary data.</text>
</comment>
<dbReference type="InterPro" id="IPR001753">
    <property type="entry name" value="Enoyl-CoA_hydra/iso"/>
</dbReference>
<dbReference type="eggNOG" id="COG1024">
    <property type="taxonomic scope" value="Bacteria"/>
</dbReference>
<dbReference type="PANTHER" id="PTHR11941">
    <property type="entry name" value="ENOYL-COA HYDRATASE-RELATED"/>
    <property type="match status" value="1"/>
</dbReference>
<proteinExistence type="inferred from homology"/>